<gene>
    <name evidence="1" type="ORF">PHMEG_00034536</name>
</gene>
<protein>
    <submittedName>
        <fullName evidence="1">Uncharacterized protein</fullName>
    </submittedName>
</protein>
<feature type="non-terminal residue" evidence="1">
    <location>
        <position position="1"/>
    </location>
</feature>
<name>A0A225UQT3_9STRA</name>
<sequence length="183" mass="20267">ISGCIVTFRSRHTYARNGTSTELDYIYISCEYESAVVASAIWLNSITTSDHEGAPVTVLQCQCGAGIARALHDVTPIKVVNTRQKTKAVIAEFTCYTVQLLVRGSITLLDDIDVDTSSQSQILQWLEDVIANMYSCLHNSAKQLWGESNQSQHLARAVCIKRSNRCSAQSRQLKTLIKLLDVT</sequence>
<evidence type="ECO:0000313" key="2">
    <source>
        <dbReference type="Proteomes" id="UP000198211"/>
    </source>
</evidence>
<evidence type="ECO:0000313" key="1">
    <source>
        <dbReference type="EMBL" id="OWY95454.1"/>
    </source>
</evidence>
<keyword evidence="2" id="KW-1185">Reference proteome</keyword>
<dbReference type="EMBL" id="NBNE01012912">
    <property type="protein sequence ID" value="OWY95454.1"/>
    <property type="molecule type" value="Genomic_DNA"/>
</dbReference>
<dbReference type="AlphaFoldDB" id="A0A225UQT3"/>
<organism evidence="1 2">
    <name type="scientific">Phytophthora megakarya</name>
    <dbReference type="NCBI Taxonomy" id="4795"/>
    <lineage>
        <taxon>Eukaryota</taxon>
        <taxon>Sar</taxon>
        <taxon>Stramenopiles</taxon>
        <taxon>Oomycota</taxon>
        <taxon>Peronosporomycetes</taxon>
        <taxon>Peronosporales</taxon>
        <taxon>Peronosporaceae</taxon>
        <taxon>Phytophthora</taxon>
    </lineage>
</organism>
<dbReference type="Proteomes" id="UP000198211">
    <property type="component" value="Unassembled WGS sequence"/>
</dbReference>
<reference evidence="2" key="1">
    <citation type="submission" date="2017-03" db="EMBL/GenBank/DDBJ databases">
        <title>Phytopthora megakarya and P. palmivora, two closely related causual agents of cacao black pod achieved similar genome size and gene model numbers by different mechanisms.</title>
        <authorList>
            <person name="Ali S."/>
            <person name="Shao J."/>
            <person name="Larry D.J."/>
            <person name="Kronmiller B."/>
            <person name="Shen D."/>
            <person name="Strem M.D."/>
            <person name="Melnick R.L."/>
            <person name="Guiltinan M.J."/>
            <person name="Tyler B.M."/>
            <person name="Meinhardt L.W."/>
            <person name="Bailey B.A."/>
        </authorList>
    </citation>
    <scope>NUCLEOTIDE SEQUENCE [LARGE SCALE GENOMIC DNA]</scope>
    <source>
        <strain evidence="2">zdho120</strain>
    </source>
</reference>
<accession>A0A225UQT3</accession>
<proteinExistence type="predicted"/>
<comment type="caution">
    <text evidence="1">The sequence shown here is derived from an EMBL/GenBank/DDBJ whole genome shotgun (WGS) entry which is preliminary data.</text>
</comment>